<dbReference type="Pfam" id="PF00892">
    <property type="entry name" value="EamA"/>
    <property type="match status" value="2"/>
</dbReference>
<dbReference type="InterPro" id="IPR037185">
    <property type="entry name" value="EmrE-like"/>
</dbReference>
<comment type="subcellular location">
    <subcellularLocation>
        <location evidence="1">Membrane</location>
        <topology evidence="1">Multi-pass membrane protein</topology>
    </subcellularLocation>
</comment>
<comment type="caution">
    <text evidence="8">The sequence shown here is derived from an EMBL/GenBank/DDBJ whole genome shotgun (WGS) entry which is preliminary data.</text>
</comment>
<evidence type="ECO:0000313" key="8">
    <source>
        <dbReference type="EMBL" id="GEO40732.1"/>
    </source>
</evidence>
<sequence>MAWLLLGSVILLWGVNWPVMKLGIKDIPPMTFAVIRMLLGAVCMFGVLALRGNRIRLPSRHDLPIVLTVGLLQMGAFLGLVTVALQFVSAGRSSILAYTTALWVVPGAALFLGERLTGTKLTGFMLGMAGVAVMFNPVAFDWTDRDVLVGNGLLMLAALAWAAQIIQVRGHRWHASPLELAPWQFTVAAVVLFPIALFMDAGRSVDWTGRAVAVLFYNGPIATAFCFWAVVTVNRALPAITTSLGTLGVPVAGVAASAAMLGEPVTLTNLAGLVLILGGLAWLALGDRIKPRAQ</sequence>
<keyword evidence="3 6" id="KW-0812">Transmembrane</keyword>
<evidence type="ECO:0000256" key="6">
    <source>
        <dbReference type="SAM" id="Phobius"/>
    </source>
</evidence>
<feature type="domain" description="EamA" evidence="7">
    <location>
        <begin position="8"/>
        <end position="135"/>
    </location>
</feature>
<dbReference type="GO" id="GO:0016020">
    <property type="term" value="C:membrane"/>
    <property type="evidence" value="ECO:0007669"/>
    <property type="project" value="UniProtKB-SubCell"/>
</dbReference>
<proteinExistence type="inferred from homology"/>
<dbReference type="OrthoDB" id="7850605at2"/>
<feature type="transmembrane region" description="Helical" evidence="6">
    <location>
        <begin position="31"/>
        <end position="51"/>
    </location>
</feature>
<gene>
    <name evidence="8" type="ORF">SAE02_48800</name>
</gene>
<evidence type="ECO:0000256" key="3">
    <source>
        <dbReference type="ARBA" id="ARBA00022692"/>
    </source>
</evidence>
<evidence type="ECO:0000313" key="9">
    <source>
        <dbReference type="Proteomes" id="UP000321523"/>
    </source>
</evidence>
<dbReference type="SUPFAM" id="SSF103481">
    <property type="entry name" value="Multidrug resistance efflux transporter EmrE"/>
    <property type="match status" value="2"/>
</dbReference>
<dbReference type="EMBL" id="BJYZ01000023">
    <property type="protein sequence ID" value="GEO40732.1"/>
    <property type="molecule type" value="Genomic_DNA"/>
</dbReference>
<keyword evidence="4 6" id="KW-1133">Transmembrane helix</keyword>
<accession>A0A512DWA1</accession>
<feature type="transmembrane region" description="Helical" evidence="6">
    <location>
        <begin position="211"/>
        <end position="231"/>
    </location>
</feature>
<feature type="transmembrane region" description="Helical" evidence="6">
    <location>
        <begin position="63"/>
        <end position="89"/>
    </location>
</feature>
<evidence type="ECO:0000256" key="2">
    <source>
        <dbReference type="ARBA" id="ARBA00007362"/>
    </source>
</evidence>
<dbReference type="InterPro" id="IPR000620">
    <property type="entry name" value="EamA_dom"/>
</dbReference>
<evidence type="ECO:0000256" key="1">
    <source>
        <dbReference type="ARBA" id="ARBA00004141"/>
    </source>
</evidence>
<protein>
    <submittedName>
        <fullName evidence="8">Transporter</fullName>
    </submittedName>
</protein>
<organism evidence="8 9">
    <name type="scientific">Skermanella aerolata</name>
    <dbReference type="NCBI Taxonomy" id="393310"/>
    <lineage>
        <taxon>Bacteria</taxon>
        <taxon>Pseudomonadati</taxon>
        <taxon>Pseudomonadota</taxon>
        <taxon>Alphaproteobacteria</taxon>
        <taxon>Rhodospirillales</taxon>
        <taxon>Azospirillaceae</taxon>
        <taxon>Skermanella</taxon>
    </lineage>
</organism>
<feature type="transmembrane region" description="Helical" evidence="6">
    <location>
        <begin position="124"/>
        <end position="142"/>
    </location>
</feature>
<evidence type="ECO:0000259" key="7">
    <source>
        <dbReference type="Pfam" id="PF00892"/>
    </source>
</evidence>
<dbReference type="AlphaFoldDB" id="A0A512DWA1"/>
<feature type="transmembrane region" description="Helical" evidence="6">
    <location>
        <begin position="267"/>
        <end position="285"/>
    </location>
</feature>
<name>A0A512DWA1_9PROT</name>
<feature type="transmembrane region" description="Helical" evidence="6">
    <location>
        <begin position="180"/>
        <end position="199"/>
    </location>
</feature>
<dbReference type="PANTHER" id="PTHR32322">
    <property type="entry name" value="INNER MEMBRANE TRANSPORTER"/>
    <property type="match status" value="1"/>
</dbReference>
<feature type="domain" description="EamA" evidence="7">
    <location>
        <begin position="150"/>
        <end position="283"/>
    </location>
</feature>
<dbReference type="InterPro" id="IPR050638">
    <property type="entry name" value="AA-Vitamin_Transporters"/>
</dbReference>
<evidence type="ECO:0000256" key="5">
    <source>
        <dbReference type="ARBA" id="ARBA00023136"/>
    </source>
</evidence>
<keyword evidence="9" id="KW-1185">Reference proteome</keyword>
<keyword evidence="5 6" id="KW-0472">Membrane</keyword>
<evidence type="ECO:0000256" key="4">
    <source>
        <dbReference type="ARBA" id="ARBA00022989"/>
    </source>
</evidence>
<dbReference type="Proteomes" id="UP000321523">
    <property type="component" value="Unassembled WGS sequence"/>
</dbReference>
<reference evidence="8 9" key="1">
    <citation type="submission" date="2019-07" db="EMBL/GenBank/DDBJ databases">
        <title>Whole genome shotgun sequence of Skermanella aerolata NBRC 106429.</title>
        <authorList>
            <person name="Hosoyama A."/>
            <person name="Uohara A."/>
            <person name="Ohji S."/>
            <person name="Ichikawa N."/>
        </authorList>
    </citation>
    <scope>NUCLEOTIDE SEQUENCE [LARGE SCALE GENOMIC DNA]</scope>
    <source>
        <strain evidence="8 9">NBRC 106429</strain>
    </source>
</reference>
<feature type="transmembrane region" description="Helical" evidence="6">
    <location>
        <begin position="148"/>
        <end position="168"/>
    </location>
</feature>
<dbReference type="PANTHER" id="PTHR32322:SF2">
    <property type="entry name" value="EAMA DOMAIN-CONTAINING PROTEIN"/>
    <property type="match status" value="1"/>
</dbReference>
<comment type="similarity">
    <text evidence="2">Belongs to the EamA transporter family.</text>
</comment>